<proteinExistence type="predicted"/>
<keyword evidence="3" id="KW-1133">Transmembrane helix</keyword>
<feature type="transmembrane region" description="Helical" evidence="3">
    <location>
        <begin position="12"/>
        <end position="38"/>
    </location>
</feature>
<feature type="region of interest" description="Disordered" evidence="2">
    <location>
        <begin position="183"/>
        <end position="204"/>
    </location>
</feature>
<sequence length="204" mass="22498">MTDHSYFFDKEIPYILMSPAEAIFLIAGMVLAAATVLVFTEVKLVWLSLGFSAFSILGTLLLCRERIHELRKLAKKEEEEKKKKKAEDKEKKGPSEYAIKVALLKRNAEVYAAFSMVGLVISQLKSSCELDKMVTHASCGQSLYQALTFASGYILLMLFATLAISIKVAITTFEYEKLLVKPSGAPTDNASLPQPSSSSSSSER</sequence>
<feature type="transmembrane region" description="Helical" evidence="3">
    <location>
        <begin position="144"/>
        <end position="170"/>
    </location>
</feature>
<protein>
    <submittedName>
        <fullName evidence="4">Uncharacterized protein</fullName>
    </submittedName>
</protein>
<evidence type="ECO:0000313" key="4">
    <source>
        <dbReference type="EMBL" id="SHN44449.1"/>
    </source>
</evidence>
<evidence type="ECO:0000256" key="3">
    <source>
        <dbReference type="SAM" id="Phobius"/>
    </source>
</evidence>
<dbReference type="EMBL" id="FRCX01000022">
    <property type="protein sequence ID" value="SHN44449.1"/>
    <property type="molecule type" value="Genomic_DNA"/>
</dbReference>
<keyword evidence="3" id="KW-0472">Membrane</keyword>
<name>A0A1M7RE81_9BURK</name>
<organism evidence="4 5">
    <name type="scientific">Duganella sacchari</name>
    <dbReference type="NCBI Taxonomy" id="551987"/>
    <lineage>
        <taxon>Bacteria</taxon>
        <taxon>Pseudomonadati</taxon>
        <taxon>Pseudomonadota</taxon>
        <taxon>Betaproteobacteria</taxon>
        <taxon>Burkholderiales</taxon>
        <taxon>Oxalobacteraceae</taxon>
        <taxon>Telluria group</taxon>
        <taxon>Duganella</taxon>
    </lineage>
</organism>
<accession>A0A1M7RE81</accession>
<evidence type="ECO:0000313" key="5">
    <source>
        <dbReference type="Proteomes" id="UP000184339"/>
    </source>
</evidence>
<feature type="transmembrane region" description="Helical" evidence="3">
    <location>
        <begin position="108"/>
        <end position="124"/>
    </location>
</feature>
<dbReference type="RefSeq" id="WP_072790628.1">
    <property type="nucleotide sequence ID" value="NZ_FRCX01000022.1"/>
</dbReference>
<feature type="transmembrane region" description="Helical" evidence="3">
    <location>
        <begin position="44"/>
        <end position="63"/>
    </location>
</feature>
<dbReference type="STRING" id="551987.SAMN05192549_12221"/>
<gene>
    <name evidence="4" type="ORF">SAMN05192549_12221</name>
</gene>
<keyword evidence="5" id="KW-1185">Reference proteome</keyword>
<feature type="compositionally biased region" description="Polar residues" evidence="2">
    <location>
        <begin position="186"/>
        <end position="195"/>
    </location>
</feature>
<dbReference type="AlphaFoldDB" id="A0A1M7RE81"/>
<reference evidence="5" key="1">
    <citation type="submission" date="2016-11" db="EMBL/GenBank/DDBJ databases">
        <authorList>
            <person name="Varghese N."/>
            <person name="Submissions S."/>
        </authorList>
    </citation>
    <scope>NUCLEOTIDE SEQUENCE [LARGE SCALE GENOMIC DNA]</scope>
    <source>
        <strain evidence="5">Sac-22</strain>
    </source>
</reference>
<evidence type="ECO:0000256" key="1">
    <source>
        <dbReference type="SAM" id="Coils"/>
    </source>
</evidence>
<feature type="coiled-coil region" evidence="1">
    <location>
        <begin position="60"/>
        <end position="91"/>
    </location>
</feature>
<keyword evidence="3" id="KW-0812">Transmembrane</keyword>
<evidence type="ECO:0000256" key="2">
    <source>
        <dbReference type="SAM" id="MobiDB-lite"/>
    </source>
</evidence>
<dbReference type="Proteomes" id="UP000184339">
    <property type="component" value="Unassembled WGS sequence"/>
</dbReference>
<keyword evidence="1" id="KW-0175">Coiled coil</keyword>